<dbReference type="EC" id="3.5.2.6" evidence="3 7"/>
<protein>
    <recommendedName>
        <fullName evidence="3 7">Beta-lactamase</fullName>
        <ecNumber evidence="3 7">3.5.2.6</ecNumber>
    </recommendedName>
</protein>
<organism evidence="9 10">
    <name type="scientific">Neiella holothuriorum</name>
    <dbReference type="NCBI Taxonomy" id="2870530"/>
    <lineage>
        <taxon>Bacteria</taxon>
        <taxon>Pseudomonadati</taxon>
        <taxon>Pseudomonadota</taxon>
        <taxon>Gammaproteobacteria</taxon>
        <taxon>Alteromonadales</taxon>
        <taxon>Echinimonadaceae</taxon>
        <taxon>Neiella</taxon>
    </lineage>
</organism>
<accession>A0ABS7ELS6</accession>
<reference evidence="9" key="1">
    <citation type="submission" date="2021-07" db="EMBL/GenBank/DDBJ databases">
        <title>Neiella marina sp. nov., isolated from the intestinal content of sea cucumber Apostichopus japonicus.</title>
        <authorList>
            <person name="Bai X."/>
        </authorList>
    </citation>
    <scope>NUCLEOTIDE SEQUENCE</scope>
    <source>
        <strain evidence="9">126</strain>
    </source>
</reference>
<evidence type="ECO:0000259" key="8">
    <source>
        <dbReference type="Pfam" id="PF00905"/>
    </source>
</evidence>
<gene>
    <name evidence="9" type="primary">blaOXA</name>
    <name evidence="9" type="ORF">K0504_16485</name>
</gene>
<keyword evidence="10" id="KW-1185">Reference proteome</keyword>
<dbReference type="NCBIfam" id="NF012161">
    <property type="entry name" value="bla_class_D_main"/>
    <property type="match status" value="1"/>
</dbReference>
<evidence type="ECO:0000256" key="1">
    <source>
        <dbReference type="ARBA" id="ARBA00001526"/>
    </source>
</evidence>
<evidence type="ECO:0000313" key="10">
    <source>
        <dbReference type="Proteomes" id="UP001166251"/>
    </source>
</evidence>
<name>A0ABS7ELS6_9GAMM</name>
<dbReference type="InterPro" id="IPR002137">
    <property type="entry name" value="Beta-lactam_class-D_AS"/>
</dbReference>
<dbReference type="PROSITE" id="PS00337">
    <property type="entry name" value="BETA_LACTAMASE_D"/>
    <property type="match status" value="1"/>
</dbReference>
<comment type="caution">
    <text evidence="9">The sequence shown here is derived from an EMBL/GenBank/DDBJ whole genome shotgun (WGS) entry which is preliminary data.</text>
</comment>
<evidence type="ECO:0000256" key="7">
    <source>
        <dbReference type="RuleBase" id="RU361140"/>
    </source>
</evidence>
<evidence type="ECO:0000313" key="9">
    <source>
        <dbReference type="EMBL" id="MBW8192637.1"/>
    </source>
</evidence>
<feature type="domain" description="Penicillin-binding protein transpeptidase" evidence="8">
    <location>
        <begin position="57"/>
        <end position="242"/>
    </location>
</feature>
<dbReference type="Pfam" id="PF00905">
    <property type="entry name" value="Transpeptidase"/>
    <property type="match status" value="1"/>
</dbReference>
<dbReference type="InterPro" id="IPR050515">
    <property type="entry name" value="Beta-lactam/transpept"/>
</dbReference>
<proteinExistence type="inferred from homology"/>
<evidence type="ECO:0000256" key="3">
    <source>
        <dbReference type="ARBA" id="ARBA00012865"/>
    </source>
</evidence>
<keyword evidence="5 7" id="KW-0378">Hydrolase</keyword>
<dbReference type="SUPFAM" id="SSF56601">
    <property type="entry name" value="beta-lactamase/transpeptidase-like"/>
    <property type="match status" value="1"/>
</dbReference>
<dbReference type="PANTHER" id="PTHR30627">
    <property type="entry name" value="PEPTIDOGLYCAN D,D-TRANSPEPTIDASE"/>
    <property type="match status" value="1"/>
</dbReference>
<evidence type="ECO:0000256" key="5">
    <source>
        <dbReference type="ARBA" id="ARBA00022801"/>
    </source>
</evidence>
<dbReference type="RefSeq" id="WP_220105260.1">
    <property type="nucleotide sequence ID" value="NZ_JAHZSS010000026.1"/>
</dbReference>
<dbReference type="EMBL" id="JAHZSS010000026">
    <property type="protein sequence ID" value="MBW8192637.1"/>
    <property type="molecule type" value="Genomic_DNA"/>
</dbReference>
<evidence type="ECO:0000256" key="6">
    <source>
        <dbReference type="ARBA" id="ARBA00023251"/>
    </source>
</evidence>
<dbReference type="Proteomes" id="UP001166251">
    <property type="component" value="Unassembled WGS sequence"/>
</dbReference>
<dbReference type="PANTHER" id="PTHR30627:SF6">
    <property type="entry name" value="BETA-LACTAMASE YBXI-RELATED"/>
    <property type="match status" value="1"/>
</dbReference>
<evidence type="ECO:0000256" key="2">
    <source>
        <dbReference type="ARBA" id="ARBA00007898"/>
    </source>
</evidence>
<comment type="similarity">
    <text evidence="2 7">Belongs to the class-D beta-lactamase family.</text>
</comment>
<keyword evidence="6 7" id="KW-0046">Antibiotic resistance</keyword>
<dbReference type="InterPro" id="IPR001460">
    <property type="entry name" value="PCN-bd_Tpept"/>
</dbReference>
<dbReference type="Gene3D" id="3.40.710.10">
    <property type="entry name" value="DD-peptidase/beta-lactamase superfamily"/>
    <property type="match status" value="1"/>
</dbReference>
<keyword evidence="4" id="KW-0732">Signal</keyword>
<dbReference type="InterPro" id="IPR012338">
    <property type="entry name" value="Beta-lactam/transpept-like"/>
</dbReference>
<evidence type="ECO:0000256" key="4">
    <source>
        <dbReference type="ARBA" id="ARBA00022729"/>
    </source>
</evidence>
<comment type="catalytic activity">
    <reaction evidence="1 7">
        <text>a beta-lactam + H2O = a substituted beta-amino acid</text>
        <dbReference type="Rhea" id="RHEA:20401"/>
        <dbReference type="ChEBI" id="CHEBI:15377"/>
        <dbReference type="ChEBI" id="CHEBI:35627"/>
        <dbReference type="ChEBI" id="CHEBI:140347"/>
        <dbReference type="EC" id="3.5.2.6"/>
    </reaction>
</comment>
<sequence>MKTSPVRWLIGYLVVPLLALQTAWADDRQLAELFQQQQVDGTIVIVDLAGTQKYIHNSERAAKRLWPASTFKVPNTLMALDAGVIASADSVIKWDGQDKGLKMWNQDQTLATALSRSCVWCYQGFARQIGNQAYLDYLQQIDYGNGLTGKQVDTFWLEGDLAISALEQVDFLARLYQQQLPFKAEHFAVLKQIMLVEKAANYQLYAKTGWAQRGDVDHGWYVGYVERGEAVWLFALNIDIKSRNDANKRILLTRQALAVKGIIDTP</sequence>